<dbReference type="EMBL" id="CP022011">
    <property type="protein sequence ID" value="QDJ14154.1"/>
    <property type="molecule type" value="Genomic_DNA"/>
</dbReference>
<dbReference type="InterPro" id="IPR004657">
    <property type="entry name" value="MenA"/>
</dbReference>
<feature type="transmembrane region" description="Helical" evidence="8">
    <location>
        <begin position="283"/>
        <end position="302"/>
    </location>
</feature>
<comment type="catalytic activity">
    <reaction evidence="8">
        <text>an all-trans-polyprenyl diphosphate + 1,4-dihydroxy-2-naphthoate + H(+) = a 2-demethylmenaquinol + CO2 + diphosphate</text>
        <dbReference type="Rhea" id="RHEA:26478"/>
        <dbReference type="Rhea" id="RHEA-COMP:9563"/>
        <dbReference type="Rhea" id="RHEA-COMP:9564"/>
        <dbReference type="ChEBI" id="CHEBI:11173"/>
        <dbReference type="ChEBI" id="CHEBI:15378"/>
        <dbReference type="ChEBI" id="CHEBI:16526"/>
        <dbReference type="ChEBI" id="CHEBI:33019"/>
        <dbReference type="ChEBI" id="CHEBI:55437"/>
        <dbReference type="ChEBI" id="CHEBI:58914"/>
        <dbReference type="EC" id="2.5.1.74"/>
    </reaction>
</comment>
<dbReference type="RefSeq" id="WP_261919762.1">
    <property type="nucleotide sequence ID" value="NZ_CP022011.1"/>
</dbReference>
<dbReference type="PANTHER" id="PTHR13929">
    <property type="entry name" value="1,4-DIHYDROXY-2-NAPHTHOATE OCTAPRENYLTRANSFERASE"/>
    <property type="match status" value="1"/>
</dbReference>
<dbReference type="CDD" id="cd13962">
    <property type="entry name" value="PT_UbiA_UBIAD1"/>
    <property type="match status" value="1"/>
</dbReference>
<feature type="transmembrane region" description="Helical" evidence="8">
    <location>
        <begin position="121"/>
        <end position="141"/>
    </location>
</feature>
<evidence type="ECO:0000256" key="2">
    <source>
        <dbReference type="ARBA" id="ARBA00022428"/>
    </source>
</evidence>
<dbReference type="Gene3D" id="1.20.120.1780">
    <property type="entry name" value="UbiA prenyltransferase"/>
    <property type="match status" value="1"/>
</dbReference>
<evidence type="ECO:0000256" key="9">
    <source>
        <dbReference type="NCBIfam" id="TIGR00751"/>
    </source>
</evidence>
<comment type="similarity">
    <text evidence="8">Belongs to the MenA family. Type 1 subfamily.</text>
</comment>
<accession>A0A8E3MF87</accession>
<dbReference type="AlphaFoldDB" id="A0A8E3MF87"/>
<dbReference type="NCBIfam" id="TIGR00751">
    <property type="entry name" value="menA"/>
    <property type="match status" value="1"/>
</dbReference>
<evidence type="ECO:0000256" key="7">
    <source>
        <dbReference type="ARBA" id="ARBA00023136"/>
    </source>
</evidence>
<keyword evidence="4 8" id="KW-0808">Transferase</keyword>
<dbReference type="GO" id="GO:0042371">
    <property type="term" value="P:vitamin K biosynthetic process"/>
    <property type="evidence" value="ECO:0007669"/>
    <property type="project" value="TreeGrafter"/>
</dbReference>
<dbReference type="PIRSF" id="PIRSF005355">
    <property type="entry name" value="UBIAD1"/>
    <property type="match status" value="1"/>
</dbReference>
<feature type="transmembrane region" description="Helical" evidence="8">
    <location>
        <begin position="153"/>
        <end position="171"/>
    </location>
</feature>
<proteinExistence type="inferred from homology"/>
<dbReference type="InterPro" id="IPR044878">
    <property type="entry name" value="UbiA_sf"/>
</dbReference>
<keyword evidence="11" id="KW-1185">Reference proteome</keyword>
<dbReference type="NCBIfam" id="NF004750">
    <property type="entry name" value="PRK06080.1-2"/>
    <property type="match status" value="1"/>
</dbReference>
<dbReference type="HAMAP" id="MF_01937">
    <property type="entry name" value="MenA_1"/>
    <property type="match status" value="1"/>
</dbReference>
<gene>
    <name evidence="8" type="primary">menA</name>
    <name evidence="10" type="ORF">CEP48_01375</name>
</gene>
<organism evidence="10 11">
    <name type="scientific">Mergibacter septicus</name>
    <dbReference type="NCBI Taxonomy" id="221402"/>
    <lineage>
        <taxon>Bacteria</taxon>
        <taxon>Pseudomonadati</taxon>
        <taxon>Pseudomonadota</taxon>
        <taxon>Gammaproteobacteria</taxon>
        <taxon>Pasteurellales</taxon>
        <taxon>Pasteurellaceae</taxon>
        <taxon>Mergibacter</taxon>
    </lineage>
</organism>
<comment type="subcellular location">
    <subcellularLocation>
        <location evidence="8">Cell membrane</location>
        <topology evidence="8">Multi-pass membrane protein</topology>
    </subcellularLocation>
    <subcellularLocation>
        <location evidence="1">Membrane</location>
        <topology evidence="1">Multi-pass membrane protein</topology>
    </subcellularLocation>
</comment>
<dbReference type="Pfam" id="PF01040">
    <property type="entry name" value="UbiA"/>
    <property type="match status" value="1"/>
</dbReference>
<keyword evidence="7 8" id="KW-0472">Membrane</keyword>
<name>A0A8E3MF87_9PAST</name>
<dbReference type="InterPro" id="IPR026046">
    <property type="entry name" value="UBIAD1"/>
</dbReference>
<keyword evidence="5 8" id="KW-0812">Transmembrane</keyword>
<reference evidence="10" key="1">
    <citation type="submission" date="2017-06" db="EMBL/GenBank/DDBJ databases">
        <title>Genome sequencing of pathogenic and non-pathogenic strains within Bisgaard taxon 40.</title>
        <authorList>
            <person name="Ladner J.T."/>
            <person name="Lovett S.P."/>
            <person name="Koroleva G."/>
            <person name="Lorch J.M."/>
        </authorList>
    </citation>
    <scope>NUCLEOTIDE SEQUENCE</scope>
    <source>
        <strain evidence="10">27576-1-I1</strain>
    </source>
</reference>
<feature type="transmembrane region" description="Helical" evidence="8">
    <location>
        <begin position="177"/>
        <end position="197"/>
    </location>
</feature>
<dbReference type="UniPathway" id="UPA00079">
    <property type="reaction ID" value="UER00168"/>
</dbReference>
<comment type="function">
    <text evidence="8">Conversion of 1,4-dihydroxy-2-naphthoate (DHNA) to demethylmenaquinone (DMK).</text>
</comment>
<dbReference type="GO" id="GO:0046428">
    <property type="term" value="F:1,4-dihydroxy-2-naphthoate polyprenyltransferase activity"/>
    <property type="evidence" value="ECO:0007669"/>
    <property type="project" value="UniProtKB-UniRule"/>
</dbReference>
<dbReference type="PANTHER" id="PTHR13929:SF0">
    <property type="entry name" value="UBIA PRENYLTRANSFERASE DOMAIN-CONTAINING PROTEIN 1"/>
    <property type="match status" value="1"/>
</dbReference>
<dbReference type="GO" id="GO:0009234">
    <property type="term" value="P:menaquinone biosynthetic process"/>
    <property type="evidence" value="ECO:0007669"/>
    <property type="project" value="UniProtKB-UniRule"/>
</dbReference>
<dbReference type="InterPro" id="IPR000537">
    <property type="entry name" value="UbiA_prenyltransferase"/>
</dbReference>
<evidence type="ECO:0000256" key="1">
    <source>
        <dbReference type="ARBA" id="ARBA00004141"/>
    </source>
</evidence>
<evidence type="ECO:0000256" key="5">
    <source>
        <dbReference type="ARBA" id="ARBA00022692"/>
    </source>
</evidence>
<keyword evidence="6 8" id="KW-1133">Transmembrane helix</keyword>
<evidence type="ECO:0000256" key="8">
    <source>
        <dbReference type="HAMAP-Rule" id="MF_01937"/>
    </source>
</evidence>
<dbReference type="EC" id="2.5.1.74" evidence="8 9"/>
<evidence type="ECO:0000256" key="3">
    <source>
        <dbReference type="ARBA" id="ARBA00022475"/>
    </source>
</evidence>
<keyword evidence="3 8" id="KW-1003">Cell membrane</keyword>
<comment type="pathway">
    <text evidence="8">Quinol/quinone metabolism; menaquinone biosynthesis; menaquinol from 1,4-dihydroxy-2-naphthoate: step 1/2.</text>
</comment>
<feature type="transmembrane region" description="Helical" evidence="8">
    <location>
        <begin position="224"/>
        <end position="243"/>
    </location>
</feature>
<dbReference type="Gene3D" id="1.10.357.140">
    <property type="entry name" value="UbiA prenyltransferase"/>
    <property type="match status" value="1"/>
</dbReference>
<evidence type="ECO:0000313" key="10">
    <source>
        <dbReference type="EMBL" id="QDJ14154.1"/>
    </source>
</evidence>
<feature type="transmembrane region" description="Helical" evidence="8">
    <location>
        <begin position="94"/>
        <end position="115"/>
    </location>
</feature>
<sequence length="304" mass="33415">MTQNQLKMWLVTARPKTLPLALASIMTGAALAYRFESFNVGVTLLAIITALLLQIVSNFANDYGDHLKGADTTERIGPLRGIQQGAITATQLKIALLILILLTLVSGSTLIILAYHSIKDLVVFGLLGILAIIASITYTVGRKPYGYLGLGDISVLIFFGWLAVGGTFYLQAYYLNLTVFSVATASGLLAAAVLNINNLRDLEQDKKVGKNTLAVRLGERNAKIYHLFLLSFSFLLYWAALFSLTWHNIYYLMLLPLPLLFKQGKAVLFATDPMQLRPLLAQMAMLALLINVLFSVALILGFDW</sequence>
<evidence type="ECO:0000313" key="11">
    <source>
        <dbReference type="Proteomes" id="UP000955338"/>
    </source>
</evidence>
<feature type="transmembrane region" description="Helical" evidence="8">
    <location>
        <begin position="42"/>
        <end position="60"/>
    </location>
</feature>
<protein>
    <recommendedName>
        <fullName evidence="8 9">1,4-dihydroxy-2-naphthoate octaprenyltransferase</fullName>
        <shortName evidence="8">DHNA-octaprenyltransferase</shortName>
        <ecNumber evidence="8 9">2.5.1.74</ecNumber>
    </recommendedName>
</protein>
<keyword evidence="2 8" id="KW-0474">Menaquinone biosynthesis</keyword>
<evidence type="ECO:0000256" key="4">
    <source>
        <dbReference type="ARBA" id="ARBA00022679"/>
    </source>
</evidence>
<dbReference type="Proteomes" id="UP000955338">
    <property type="component" value="Chromosome"/>
</dbReference>
<dbReference type="GO" id="GO:0005886">
    <property type="term" value="C:plasma membrane"/>
    <property type="evidence" value="ECO:0007669"/>
    <property type="project" value="UniProtKB-SubCell"/>
</dbReference>
<evidence type="ECO:0000256" key="6">
    <source>
        <dbReference type="ARBA" id="ARBA00022989"/>
    </source>
</evidence>